<dbReference type="AlphaFoldDB" id="F8NVW7"/>
<dbReference type="UniPathway" id="UPA00143"/>
<evidence type="ECO:0000256" key="2">
    <source>
        <dbReference type="ARBA" id="ARBA00022771"/>
    </source>
</evidence>
<dbReference type="PANTHER" id="PTHR47094:SF18">
    <property type="entry name" value="RING-TYPE DOMAIN-CONTAINING PROTEIN"/>
    <property type="match status" value="1"/>
</dbReference>
<dbReference type="InterPro" id="IPR013083">
    <property type="entry name" value="Znf_RING/FYVE/PHD"/>
</dbReference>
<organism>
    <name type="scientific">Serpula lacrymans var. lacrymans (strain S7.9)</name>
    <name type="common">Dry rot fungus</name>
    <dbReference type="NCBI Taxonomy" id="578457"/>
    <lineage>
        <taxon>Eukaryota</taxon>
        <taxon>Fungi</taxon>
        <taxon>Dikarya</taxon>
        <taxon>Basidiomycota</taxon>
        <taxon>Agaricomycotina</taxon>
        <taxon>Agaricomycetes</taxon>
        <taxon>Agaricomycetidae</taxon>
        <taxon>Boletales</taxon>
        <taxon>Coniophorineae</taxon>
        <taxon>Serpulaceae</taxon>
        <taxon>Serpula</taxon>
    </lineage>
</organism>
<dbReference type="GO" id="GO:0006511">
    <property type="term" value="P:ubiquitin-dependent protein catabolic process"/>
    <property type="evidence" value="ECO:0007669"/>
    <property type="project" value="TreeGrafter"/>
</dbReference>
<dbReference type="InterPro" id="IPR018957">
    <property type="entry name" value="Znf_C3HC4_RING-type"/>
</dbReference>
<dbReference type="PROSITE" id="PS50089">
    <property type="entry name" value="ZF_RING_2"/>
    <property type="match status" value="1"/>
</dbReference>
<feature type="compositionally biased region" description="Polar residues" evidence="5">
    <location>
        <begin position="236"/>
        <end position="245"/>
    </location>
</feature>
<dbReference type="SMART" id="SM00184">
    <property type="entry name" value="RING"/>
    <property type="match status" value="1"/>
</dbReference>
<dbReference type="SUPFAM" id="SSF57850">
    <property type="entry name" value="RING/U-box"/>
    <property type="match status" value="1"/>
</dbReference>
<proteinExistence type="predicted"/>
<dbReference type="KEGG" id="sla:SERLADRAFT_468862"/>
<feature type="region of interest" description="Disordered" evidence="5">
    <location>
        <begin position="1"/>
        <end position="157"/>
    </location>
</feature>
<feature type="compositionally biased region" description="Acidic residues" evidence="5">
    <location>
        <begin position="100"/>
        <end position="110"/>
    </location>
</feature>
<accession>F8NVW7</accession>
<keyword evidence="2 4" id="KW-0863">Zinc-finger</keyword>
<keyword evidence="3" id="KW-0862">Zinc</keyword>
<evidence type="ECO:0000313" key="7">
    <source>
        <dbReference type="EMBL" id="EGO24901.1"/>
    </source>
</evidence>
<dbReference type="GO" id="GO:0016567">
    <property type="term" value="P:protein ubiquitination"/>
    <property type="evidence" value="ECO:0007669"/>
    <property type="project" value="UniProtKB-UniPathway"/>
</dbReference>
<dbReference type="GO" id="GO:0061630">
    <property type="term" value="F:ubiquitin protein ligase activity"/>
    <property type="evidence" value="ECO:0007669"/>
    <property type="project" value="InterPro"/>
</dbReference>
<evidence type="ECO:0000256" key="3">
    <source>
        <dbReference type="ARBA" id="ARBA00022833"/>
    </source>
</evidence>
<evidence type="ECO:0000256" key="1">
    <source>
        <dbReference type="ARBA" id="ARBA00022723"/>
    </source>
</evidence>
<sequence length="370" mass="39287">MISAPFPAPSTSRTLLPRSTSTSRTSSRSSSHHRLKASRIVSPGVTDITAPEVVERLQAGKAHSPDTLTDLGGPSSSTIAGGSAMHRRKRRRVSTGESAVDSETESEDDLDLFHCPSQSPFQGEGPRRREDVTGHPTSSHQAHPSPQPPRQGSVKDELDIDQLPLPSDLISHSISLRQIAAPSSSAATRGNSPRSGEDVDISLESAPYPTDLLPTPSENLMQSLGTLTHESAARIHTNSTVTNPRSIEPLAEETPTKLPPASSSKPISTSSTNAFPSTSAPISAPQVEPLSAYTCPICFSPPTYATLTPCGHICCGPCLFTAVKSTMQRSVNLAMERPVPRCPICRAEIPNWDGHGGGVVGLKMQVVYML</sequence>
<dbReference type="OrthoDB" id="6270329at2759"/>
<dbReference type="RefSeq" id="XP_007318920.1">
    <property type="nucleotide sequence ID" value="XM_007318858.1"/>
</dbReference>
<feature type="compositionally biased region" description="Low complexity" evidence="5">
    <location>
        <begin position="9"/>
        <end position="29"/>
    </location>
</feature>
<feature type="domain" description="RING-type" evidence="6">
    <location>
        <begin position="295"/>
        <end position="346"/>
    </location>
</feature>
<keyword evidence="1" id="KW-0479">Metal-binding</keyword>
<dbReference type="GO" id="GO:0033768">
    <property type="term" value="C:SUMO-targeted ubiquitin ligase complex"/>
    <property type="evidence" value="ECO:0007669"/>
    <property type="project" value="TreeGrafter"/>
</dbReference>
<dbReference type="GO" id="GO:0008270">
    <property type="term" value="F:zinc ion binding"/>
    <property type="evidence" value="ECO:0007669"/>
    <property type="project" value="UniProtKB-KW"/>
</dbReference>
<feature type="compositionally biased region" description="Low complexity" evidence="5">
    <location>
        <begin position="259"/>
        <end position="271"/>
    </location>
</feature>
<dbReference type="InterPro" id="IPR001841">
    <property type="entry name" value="Znf_RING"/>
</dbReference>
<dbReference type="InterPro" id="IPR049627">
    <property type="entry name" value="SLX8"/>
</dbReference>
<reference evidence="7" key="1">
    <citation type="submission" date="2011-04" db="EMBL/GenBank/DDBJ databases">
        <title>Evolution of plant cell wall degrading machinery underlies the functional diversity of forest fungi.</title>
        <authorList>
            <consortium name="US DOE Joint Genome Institute (JGI-PGF)"/>
            <person name="Eastwood D.C."/>
            <person name="Floudas D."/>
            <person name="Binder M."/>
            <person name="Majcherczyk A."/>
            <person name="Schneider P."/>
            <person name="Aerts A."/>
            <person name="Asiegbu F.O."/>
            <person name="Baker S.E."/>
            <person name="Barry K."/>
            <person name="Bendiksby M."/>
            <person name="Blumentritt M."/>
            <person name="Coutinho P.M."/>
            <person name="Cullen D."/>
            <person name="Cullen D."/>
            <person name="Gathman A."/>
            <person name="Goodell B."/>
            <person name="Henrissat B."/>
            <person name="Ihrmark K."/>
            <person name="Kauserud H."/>
            <person name="Kohler A."/>
            <person name="LaButti K."/>
            <person name="Lapidus A."/>
            <person name="Lavin J.L."/>
            <person name="Lee Y.-H."/>
            <person name="Lindquist E."/>
            <person name="Lilly W."/>
            <person name="Lucas S."/>
            <person name="Morin E."/>
            <person name="Murat C."/>
            <person name="Oguiza J.A."/>
            <person name="Park J."/>
            <person name="Pisabarro A.G."/>
            <person name="Riley R."/>
            <person name="Rosling A."/>
            <person name="Salamov A."/>
            <person name="Schmidt O."/>
            <person name="Schmutz J."/>
            <person name="Skrede I."/>
            <person name="Stenlid J."/>
            <person name="Wiebenga A."/>
            <person name="Xie X."/>
            <person name="Kues U."/>
            <person name="Hibbett D.S."/>
            <person name="Hoffmeister D."/>
            <person name="Hogberg N."/>
            <person name="Martin F."/>
            <person name="Grigoriev I.V."/>
            <person name="Watkinson S.C."/>
        </authorList>
    </citation>
    <scope>NUCLEOTIDE SEQUENCE</scope>
    <source>
        <strain evidence="7">S7.9</strain>
    </source>
</reference>
<dbReference type="Proteomes" id="UP000008064">
    <property type="component" value="Unassembled WGS sequence"/>
</dbReference>
<evidence type="ECO:0000256" key="4">
    <source>
        <dbReference type="PROSITE-ProRule" id="PRU00175"/>
    </source>
</evidence>
<dbReference type="Pfam" id="PF00097">
    <property type="entry name" value="zf-C3HC4"/>
    <property type="match status" value="1"/>
</dbReference>
<name>F8NVW7_SERL9</name>
<dbReference type="Gene3D" id="3.30.40.10">
    <property type="entry name" value="Zinc/RING finger domain, C3HC4 (zinc finger)"/>
    <property type="match status" value="1"/>
</dbReference>
<evidence type="ECO:0000256" key="5">
    <source>
        <dbReference type="SAM" id="MobiDB-lite"/>
    </source>
</evidence>
<feature type="region of interest" description="Disordered" evidence="5">
    <location>
        <begin position="235"/>
        <end position="280"/>
    </location>
</feature>
<evidence type="ECO:0000259" key="6">
    <source>
        <dbReference type="PROSITE" id="PS50089"/>
    </source>
</evidence>
<dbReference type="GO" id="GO:0032183">
    <property type="term" value="F:SUMO binding"/>
    <property type="evidence" value="ECO:0007669"/>
    <property type="project" value="TreeGrafter"/>
</dbReference>
<dbReference type="GO" id="GO:0140082">
    <property type="term" value="F:SUMO-ubiquitin ligase activity"/>
    <property type="evidence" value="ECO:0007669"/>
    <property type="project" value="TreeGrafter"/>
</dbReference>
<protein>
    <recommendedName>
        <fullName evidence="6">RING-type domain-containing protein</fullName>
    </recommendedName>
</protein>
<dbReference type="EMBL" id="GL945434">
    <property type="protein sequence ID" value="EGO24901.1"/>
    <property type="molecule type" value="Genomic_DNA"/>
</dbReference>
<feature type="compositionally biased region" description="Low complexity" evidence="5">
    <location>
        <begin position="135"/>
        <end position="144"/>
    </location>
</feature>
<gene>
    <name evidence="7" type="ORF">SERLADRAFT_468862</name>
</gene>
<dbReference type="HOGENOM" id="CLU_748342_0_0_1"/>
<feature type="compositionally biased region" description="Polar residues" evidence="5">
    <location>
        <begin position="179"/>
        <end position="194"/>
    </location>
</feature>
<dbReference type="GeneID" id="18819488"/>
<feature type="region of interest" description="Disordered" evidence="5">
    <location>
        <begin position="179"/>
        <end position="212"/>
    </location>
</feature>
<dbReference type="PANTHER" id="PTHR47094">
    <property type="entry name" value="ELFLESS, ISOFORM B"/>
    <property type="match status" value="1"/>
</dbReference>